<evidence type="ECO:0000256" key="2">
    <source>
        <dbReference type="ARBA" id="ARBA00012438"/>
    </source>
</evidence>
<evidence type="ECO:0000256" key="7">
    <source>
        <dbReference type="SAM" id="MobiDB-lite"/>
    </source>
</evidence>
<dbReference type="InterPro" id="IPR005467">
    <property type="entry name" value="His_kinase_dom"/>
</dbReference>
<accession>A0A7X6I7B1</accession>
<dbReference type="CDD" id="cd00082">
    <property type="entry name" value="HisKA"/>
    <property type="match status" value="1"/>
</dbReference>
<evidence type="ECO:0000313" key="10">
    <source>
        <dbReference type="Proteomes" id="UP000521868"/>
    </source>
</evidence>
<dbReference type="InterPro" id="IPR036097">
    <property type="entry name" value="HisK_dim/P_sf"/>
</dbReference>
<keyword evidence="5 9" id="KW-0418">Kinase</keyword>
<dbReference type="GO" id="GO:0016036">
    <property type="term" value="P:cellular response to phosphate starvation"/>
    <property type="evidence" value="ECO:0007669"/>
    <property type="project" value="TreeGrafter"/>
</dbReference>
<dbReference type="InterPro" id="IPR003594">
    <property type="entry name" value="HATPase_dom"/>
</dbReference>
<evidence type="ECO:0000256" key="5">
    <source>
        <dbReference type="ARBA" id="ARBA00022777"/>
    </source>
</evidence>
<dbReference type="PANTHER" id="PTHR45453">
    <property type="entry name" value="PHOSPHATE REGULON SENSOR PROTEIN PHOR"/>
    <property type="match status" value="1"/>
</dbReference>
<evidence type="ECO:0000256" key="1">
    <source>
        <dbReference type="ARBA" id="ARBA00000085"/>
    </source>
</evidence>
<proteinExistence type="predicted"/>
<dbReference type="InterPro" id="IPR003661">
    <property type="entry name" value="HisK_dim/P_dom"/>
</dbReference>
<keyword evidence="6" id="KW-0902">Two-component regulatory system</keyword>
<evidence type="ECO:0000259" key="8">
    <source>
        <dbReference type="PROSITE" id="PS50109"/>
    </source>
</evidence>
<dbReference type="InterPro" id="IPR025751">
    <property type="entry name" value="RsbRD_N_dom"/>
</dbReference>
<evidence type="ECO:0000256" key="6">
    <source>
        <dbReference type="ARBA" id="ARBA00023012"/>
    </source>
</evidence>
<dbReference type="Gene3D" id="3.30.565.10">
    <property type="entry name" value="Histidine kinase-like ATPase, C-terminal domain"/>
    <property type="match status" value="1"/>
</dbReference>
<evidence type="ECO:0000256" key="4">
    <source>
        <dbReference type="ARBA" id="ARBA00022679"/>
    </source>
</evidence>
<dbReference type="InterPro" id="IPR050351">
    <property type="entry name" value="BphY/WalK/GraS-like"/>
</dbReference>
<dbReference type="EC" id="2.7.13.3" evidence="2"/>
<dbReference type="GO" id="GO:0004721">
    <property type="term" value="F:phosphoprotein phosphatase activity"/>
    <property type="evidence" value="ECO:0007669"/>
    <property type="project" value="TreeGrafter"/>
</dbReference>
<dbReference type="GO" id="GO:0000155">
    <property type="term" value="F:phosphorelay sensor kinase activity"/>
    <property type="evidence" value="ECO:0007669"/>
    <property type="project" value="InterPro"/>
</dbReference>
<dbReference type="PROSITE" id="PS50109">
    <property type="entry name" value="HIS_KIN"/>
    <property type="match status" value="1"/>
</dbReference>
<dbReference type="SUPFAM" id="SSF47384">
    <property type="entry name" value="Homodimeric domain of signal transducing histidine kinase"/>
    <property type="match status" value="1"/>
</dbReference>
<protein>
    <recommendedName>
        <fullName evidence="2">histidine kinase</fullName>
        <ecNumber evidence="2">2.7.13.3</ecNumber>
    </recommendedName>
</protein>
<dbReference type="SUPFAM" id="SSF55874">
    <property type="entry name" value="ATPase domain of HSP90 chaperone/DNA topoisomerase II/histidine kinase"/>
    <property type="match status" value="1"/>
</dbReference>
<evidence type="ECO:0000256" key="3">
    <source>
        <dbReference type="ARBA" id="ARBA00022553"/>
    </source>
</evidence>
<sequence length="398" mass="43144">MISSRPHFTGEYYPRQPAARWTMAPSSMRLHDFLDQARERILAESVAYAATLPVLGGESLEALRDHLPLVLDAIARDLEQPQSRAQSIAKSQGLGPATGAESAAQTHGALRARSGLTIEQLVAEYRVLRSSVLRLWADAAEPDEHVLADTMRFNEAIDQAVAESVAFHAAELERWRAIFLGVLGHDLRGPLNAMLLTAEVLRQEVTGAAAMHAQALLRNGRRLEALLDSLLEYNKSRLGVGMAIDRSRVDVAHLCRQEVRLLHDALPDVAIVFDAKGDTNGDFDGSRVREALANLVFNAAQHSTPAGTPITITLRDRGDAVEVSTENESDPIPPDVLQGLFEPLRRRSAGAGGSRRNLGLGLFIVREIARAHGGDASVAMTGRRVRFTIVLPKAAPAG</sequence>
<dbReference type="InterPro" id="IPR036890">
    <property type="entry name" value="HATPase_C_sf"/>
</dbReference>
<keyword evidence="3" id="KW-0597">Phosphoprotein</keyword>
<name>A0A7X6I7B1_9BURK</name>
<comment type="caution">
    <text evidence="9">The sequence shown here is derived from an EMBL/GenBank/DDBJ whole genome shotgun (WGS) entry which is preliminary data.</text>
</comment>
<feature type="domain" description="Histidine kinase" evidence="8">
    <location>
        <begin position="182"/>
        <end position="395"/>
    </location>
</feature>
<reference evidence="9 10" key="1">
    <citation type="journal article" date="2020" name="Nature">
        <title>Bacterial chemolithoautotrophy via manganese oxidation.</title>
        <authorList>
            <person name="Yu H."/>
            <person name="Leadbetter J.R."/>
        </authorList>
    </citation>
    <scope>NUCLEOTIDE SEQUENCE [LARGE SCALE GENOMIC DNA]</scope>
    <source>
        <strain evidence="9 10">RBP-1</strain>
    </source>
</reference>
<dbReference type="PRINTS" id="PR00344">
    <property type="entry name" value="BCTRLSENSOR"/>
</dbReference>
<dbReference type="CDD" id="cd00075">
    <property type="entry name" value="HATPase"/>
    <property type="match status" value="1"/>
</dbReference>
<organism evidence="9 10">
    <name type="scientific">Ramlibacter lithotrophicus</name>
    <dbReference type="NCBI Taxonomy" id="2606681"/>
    <lineage>
        <taxon>Bacteria</taxon>
        <taxon>Pseudomonadati</taxon>
        <taxon>Pseudomonadota</taxon>
        <taxon>Betaproteobacteria</taxon>
        <taxon>Burkholderiales</taxon>
        <taxon>Comamonadaceae</taxon>
        <taxon>Ramlibacter</taxon>
    </lineage>
</organism>
<gene>
    <name evidence="9" type="ORF">RAMLITH_14945</name>
</gene>
<dbReference type="Gene3D" id="1.10.287.130">
    <property type="match status" value="1"/>
</dbReference>
<dbReference type="Pfam" id="PF14361">
    <property type="entry name" value="RsbRD_N"/>
    <property type="match status" value="1"/>
</dbReference>
<comment type="catalytic activity">
    <reaction evidence="1">
        <text>ATP + protein L-histidine = ADP + protein N-phospho-L-histidine.</text>
        <dbReference type="EC" id="2.7.13.3"/>
    </reaction>
</comment>
<dbReference type="InterPro" id="IPR004358">
    <property type="entry name" value="Sig_transdc_His_kin-like_C"/>
</dbReference>
<feature type="region of interest" description="Disordered" evidence="7">
    <location>
        <begin position="85"/>
        <end position="106"/>
    </location>
</feature>
<dbReference type="Pfam" id="PF00512">
    <property type="entry name" value="HisKA"/>
    <property type="match status" value="1"/>
</dbReference>
<evidence type="ECO:0000313" key="9">
    <source>
        <dbReference type="EMBL" id="NKE67120.1"/>
    </source>
</evidence>
<dbReference type="Proteomes" id="UP000521868">
    <property type="component" value="Unassembled WGS sequence"/>
</dbReference>
<dbReference type="SMART" id="SM00387">
    <property type="entry name" value="HATPase_c"/>
    <property type="match status" value="1"/>
</dbReference>
<keyword evidence="10" id="KW-1185">Reference proteome</keyword>
<keyword evidence="4" id="KW-0808">Transferase</keyword>
<dbReference type="PANTHER" id="PTHR45453:SF1">
    <property type="entry name" value="PHOSPHATE REGULON SENSOR PROTEIN PHOR"/>
    <property type="match status" value="1"/>
</dbReference>
<dbReference type="Pfam" id="PF02518">
    <property type="entry name" value="HATPase_c"/>
    <property type="match status" value="1"/>
</dbReference>
<dbReference type="SMART" id="SM00388">
    <property type="entry name" value="HisKA"/>
    <property type="match status" value="1"/>
</dbReference>
<dbReference type="EMBL" id="VTOX01000005">
    <property type="protein sequence ID" value="NKE67120.1"/>
    <property type="molecule type" value="Genomic_DNA"/>
</dbReference>
<dbReference type="GO" id="GO:0005886">
    <property type="term" value="C:plasma membrane"/>
    <property type="evidence" value="ECO:0007669"/>
    <property type="project" value="TreeGrafter"/>
</dbReference>
<dbReference type="AlphaFoldDB" id="A0A7X6I7B1"/>